<evidence type="ECO:0000313" key="1">
    <source>
        <dbReference type="EMBL" id="OLY84687.1"/>
    </source>
</evidence>
<organism evidence="1 2">
    <name type="scientific">Smittium mucronatum</name>
    <dbReference type="NCBI Taxonomy" id="133383"/>
    <lineage>
        <taxon>Eukaryota</taxon>
        <taxon>Fungi</taxon>
        <taxon>Fungi incertae sedis</taxon>
        <taxon>Zoopagomycota</taxon>
        <taxon>Kickxellomycotina</taxon>
        <taxon>Harpellomycetes</taxon>
        <taxon>Harpellales</taxon>
        <taxon>Legeriomycetaceae</taxon>
        <taxon>Smittium</taxon>
    </lineage>
</organism>
<dbReference type="EMBL" id="LSSL01000397">
    <property type="protein sequence ID" value="OLY84687.1"/>
    <property type="molecule type" value="Genomic_DNA"/>
</dbReference>
<protein>
    <submittedName>
        <fullName evidence="1">Uncharacterized protein</fullName>
    </submittedName>
</protein>
<gene>
    <name evidence="1" type="ORF">AYI68_g1140</name>
</gene>
<keyword evidence="2" id="KW-1185">Reference proteome</keyword>
<dbReference type="AlphaFoldDB" id="A0A1R0H6C4"/>
<proteinExistence type="predicted"/>
<dbReference type="Proteomes" id="UP000187455">
    <property type="component" value="Unassembled WGS sequence"/>
</dbReference>
<reference evidence="1 2" key="1">
    <citation type="journal article" date="2016" name="Mol. Biol. Evol.">
        <title>Genome-Wide Survey of Gut Fungi (Harpellales) Reveals the First Horizontally Transferred Ubiquitin Gene from a Mosquito Host.</title>
        <authorList>
            <person name="Wang Y."/>
            <person name="White M.M."/>
            <person name="Kvist S."/>
            <person name="Moncalvo J.M."/>
        </authorList>
    </citation>
    <scope>NUCLEOTIDE SEQUENCE [LARGE SCALE GENOMIC DNA]</scope>
    <source>
        <strain evidence="1 2">ALG-7-W6</strain>
    </source>
</reference>
<evidence type="ECO:0000313" key="2">
    <source>
        <dbReference type="Proteomes" id="UP000187455"/>
    </source>
</evidence>
<comment type="caution">
    <text evidence="1">The sequence shown here is derived from an EMBL/GenBank/DDBJ whole genome shotgun (WGS) entry which is preliminary data.</text>
</comment>
<sequence length="173" mass="19293">MGMVMRNHELFESGAYPYGFVPDIKAWREVAKDRGSDTSVSSSSEVFALGEGLDPSVNLAGEAVKDDLTSSLMDLSLSFDPNPPVRLSPIIPNDWGYRRSNGVIPALRSLLGEGDRCTSNSVLNVSSAFAAQQQFRNENLYQSSWYKESAFDNIKRSTLLLLHLNWMTDVLYY</sequence>
<name>A0A1R0H6C4_9FUNG</name>
<accession>A0A1R0H6C4</accession>